<organism evidence="1 2">
    <name type="scientific">Pseudomonas antarctica</name>
    <dbReference type="NCBI Taxonomy" id="219572"/>
    <lineage>
        <taxon>Bacteria</taxon>
        <taxon>Pseudomonadati</taxon>
        <taxon>Pseudomonadota</taxon>
        <taxon>Gammaproteobacteria</taxon>
        <taxon>Pseudomonadales</taxon>
        <taxon>Pseudomonadaceae</taxon>
        <taxon>Pseudomonas</taxon>
    </lineage>
</organism>
<geneLocation type="plasmid" evidence="2">
    <name>pp27494_2</name>
</geneLocation>
<evidence type="ECO:0000313" key="2">
    <source>
        <dbReference type="Proteomes" id="UP000077829"/>
    </source>
</evidence>
<keyword evidence="1" id="KW-0614">Plasmid</keyword>
<gene>
    <name evidence="1" type="ORF">A7J50_6045</name>
</gene>
<evidence type="ECO:0000313" key="1">
    <source>
        <dbReference type="EMBL" id="ANF89333.1"/>
    </source>
</evidence>
<dbReference type="Proteomes" id="UP000077829">
    <property type="component" value="Plasmid pP27494_2"/>
</dbReference>
<dbReference type="PATRIC" id="fig|219572.3.peg.6205"/>
<name>A0A172Z9Y8_9PSED</name>
<dbReference type="KEGG" id="panr:A7J50_6045"/>
<dbReference type="RefSeq" id="WP_064455145.1">
    <property type="nucleotide sequence ID" value="NZ_CP015602.1"/>
</dbReference>
<dbReference type="EMBL" id="CP015602">
    <property type="protein sequence ID" value="ANF89333.1"/>
    <property type="molecule type" value="Genomic_DNA"/>
</dbReference>
<dbReference type="AlphaFoldDB" id="A0A172Z9Y8"/>
<reference evidence="1 2" key="1">
    <citation type="submission" date="2016-05" db="EMBL/GenBank/DDBJ databases">
        <title>Complete genome sequence of Pseudomonas antarctica PAMC 27494.</title>
        <authorList>
            <person name="Lee J."/>
        </authorList>
    </citation>
    <scope>NUCLEOTIDE SEQUENCE [LARGE SCALE GENOMIC DNA]</scope>
    <source>
        <strain evidence="1 2">PAMC 27494</strain>
        <plasmid evidence="2">Plasmid pp27494_2</plasmid>
    </source>
</reference>
<accession>A0A172Z9Y8</accession>
<proteinExistence type="predicted"/>
<sequence>MSANEELVVTSLNEIIETSCQVGIELKPYAVNAASLFLIELNASGTIDQTDYALLANKLNTDGMTDASKRKLQNTYRKELFGLIVEAANLEMSLKTLGADNGSEAKLFMESEMSAFIHHAHYELQEDGLKQIEYDFFLNWVDSVVYPS</sequence>
<protein>
    <submittedName>
        <fullName evidence="1">Uncharacterized protein</fullName>
    </submittedName>
</protein>